<sequence length="154" mass="17774">LEEVSSRQCNQSELKTPIKMFRFVFIVLPVILTIKPVHSRVLYLDPRSDFSPIYPDDTEQASRDLDLTFFAGESGENAEQIHPARKTIIYPSERSLAGNLERPMYYRISEGPVKRVVYPDPQPYERNRNLMRLNPQKGEVVLELRVIANNNNGI</sequence>
<evidence type="ECO:0000256" key="1">
    <source>
        <dbReference type="SAM" id="Phobius"/>
    </source>
</evidence>
<gene>
    <name evidence="2" type="primary">mutS_1</name>
    <name evidence="2" type="ORF">g.6587</name>
</gene>
<evidence type="ECO:0000313" key="2">
    <source>
        <dbReference type="EMBL" id="JAG75660.1"/>
    </source>
</evidence>
<keyword evidence="1" id="KW-1133">Transmembrane helix</keyword>
<protein>
    <submittedName>
        <fullName evidence="2">MutS_1 protein</fullName>
    </submittedName>
</protein>
<name>A0A0C9PWL5_9HYME</name>
<reference evidence="2" key="1">
    <citation type="submission" date="2015-01" db="EMBL/GenBank/DDBJ databases">
        <title>Transcriptome Assembly of Fopius arisanus.</title>
        <authorList>
            <person name="Geib S."/>
        </authorList>
    </citation>
    <scope>NUCLEOTIDE SEQUENCE</scope>
</reference>
<dbReference type="AlphaFoldDB" id="A0A0C9PWL5"/>
<feature type="non-terminal residue" evidence="2">
    <location>
        <position position="1"/>
    </location>
</feature>
<dbReference type="EMBL" id="GBYB01005893">
    <property type="protein sequence ID" value="JAG75660.1"/>
    <property type="molecule type" value="Transcribed_RNA"/>
</dbReference>
<accession>A0A0C9PWL5</accession>
<organism evidence="2">
    <name type="scientific">Fopius arisanus</name>
    <dbReference type="NCBI Taxonomy" id="64838"/>
    <lineage>
        <taxon>Eukaryota</taxon>
        <taxon>Metazoa</taxon>
        <taxon>Ecdysozoa</taxon>
        <taxon>Arthropoda</taxon>
        <taxon>Hexapoda</taxon>
        <taxon>Insecta</taxon>
        <taxon>Pterygota</taxon>
        <taxon>Neoptera</taxon>
        <taxon>Endopterygota</taxon>
        <taxon>Hymenoptera</taxon>
        <taxon>Apocrita</taxon>
        <taxon>Ichneumonoidea</taxon>
        <taxon>Braconidae</taxon>
        <taxon>Opiinae</taxon>
        <taxon>Fopius</taxon>
    </lineage>
</organism>
<proteinExistence type="predicted"/>
<feature type="transmembrane region" description="Helical" evidence="1">
    <location>
        <begin position="20"/>
        <end position="37"/>
    </location>
</feature>
<keyword evidence="1" id="KW-0472">Membrane</keyword>
<keyword evidence="1" id="KW-0812">Transmembrane</keyword>